<feature type="signal peptide" evidence="7">
    <location>
        <begin position="1"/>
        <end position="25"/>
    </location>
</feature>
<keyword evidence="4" id="KW-0378">Hydrolase</keyword>
<sequence>MKRFLTAALAALLLLSLASCGGTPADDVPEMPDADTQPQEQDTPPEPTPEELAAQEVEDLLASMTLEEKVGQLFFVRVPDAEAVSDVSTYHLGGYILFGRDTADQTADSLIQTIQSYQDAAAADTGIPLLIGVDEEGGTVVRVSSNPHLRSAKFPSPQKAYASGGMEAVLADTREKDLLLSALGFNVNLAPVADVSTDPNDFIYDRTLGQDASATADFVSQVVTQMSADGLGSVLKHFPGYGNNVDTHTGIAVDQRPLETFEASDFLPFQAGTEAGGGKTAVLVSHNIMAAVDDTLPASLSPAVHDLLREQLGFDGVVMTDDLAMEAVAAYSADGAVAVMALEAGNDLVITRDYRTQIPKVIDAVASGALAEDTIDTACRRVLTWKQELGMIGR</sequence>
<feature type="chain" id="PRO_5046228363" description="beta-N-acetylhexosaminidase" evidence="7">
    <location>
        <begin position="26"/>
        <end position="394"/>
    </location>
</feature>
<keyword evidence="5" id="KW-0326">Glycosidase</keyword>
<keyword evidence="10" id="KW-1185">Reference proteome</keyword>
<dbReference type="Proteomes" id="UP000719500">
    <property type="component" value="Unassembled WGS sequence"/>
</dbReference>
<organism evidence="9 10">
    <name type="scientific">Oscillibacter valericigenes</name>
    <dbReference type="NCBI Taxonomy" id="351091"/>
    <lineage>
        <taxon>Bacteria</taxon>
        <taxon>Bacillati</taxon>
        <taxon>Bacillota</taxon>
        <taxon>Clostridia</taxon>
        <taxon>Eubacteriales</taxon>
        <taxon>Oscillospiraceae</taxon>
        <taxon>Oscillibacter</taxon>
    </lineage>
</organism>
<feature type="domain" description="Glycoside hydrolase family 3 N-terminal" evidence="8">
    <location>
        <begin position="65"/>
        <end position="384"/>
    </location>
</feature>
<accession>A0ABS2FYL0</accession>
<evidence type="ECO:0000313" key="9">
    <source>
        <dbReference type="EMBL" id="MBM6851971.1"/>
    </source>
</evidence>
<evidence type="ECO:0000256" key="6">
    <source>
        <dbReference type="SAM" id="MobiDB-lite"/>
    </source>
</evidence>
<evidence type="ECO:0000256" key="1">
    <source>
        <dbReference type="ARBA" id="ARBA00001231"/>
    </source>
</evidence>
<evidence type="ECO:0000313" key="10">
    <source>
        <dbReference type="Proteomes" id="UP000719500"/>
    </source>
</evidence>
<dbReference type="EMBL" id="JACSNX010000019">
    <property type="protein sequence ID" value="MBM6851971.1"/>
    <property type="molecule type" value="Genomic_DNA"/>
</dbReference>
<evidence type="ECO:0000256" key="2">
    <source>
        <dbReference type="ARBA" id="ARBA00005336"/>
    </source>
</evidence>
<keyword evidence="7" id="KW-0732">Signal</keyword>
<evidence type="ECO:0000256" key="5">
    <source>
        <dbReference type="ARBA" id="ARBA00023295"/>
    </source>
</evidence>
<name>A0ABS2FYL0_9FIRM</name>
<dbReference type="PROSITE" id="PS51257">
    <property type="entry name" value="PROKAR_LIPOPROTEIN"/>
    <property type="match status" value="1"/>
</dbReference>
<dbReference type="InterPro" id="IPR050226">
    <property type="entry name" value="NagZ_Beta-hexosaminidase"/>
</dbReference>
<dbReference type="PANTHER" id="PTHR30480:SF13">
    <property type="entry name" value="BETA-HEXOSAMINIDASE"/>
    <property type="match status" value="1"/>
</dbReference>
<dbReference type="InterPro" id="IPR036962">
    <property type="entry name" value="Glyco_hydro_3_N_sf"/>
</dbReference>
<proteinExistence type="inferred from homology"/>
<dbReference type="PANTHER" id="PTHR30480">
    <property type="entry name" value="BETA-HEXOSAMINIDASE-RELATED"/>
    <property type="match status" value="1"/>
</dbReference>
<comment type="similarity">
    <text evidence="2">Belongs to the glycosyl hydrolase 3 family.</text>
</comment>
<dbReference type="Gene3D" id="3.20.20.300">
    <property type="entry name" value="Glycoside hydrolase, family 3, N-terminal domain"/>
    <property type="match status" value="1"/>
</dbReference>
<feature type="region of interest" description="Disordered" evidence="6">
    <location>
        <begin position="23"/>
        <end position="49"/>
    </location>
</feature>
<dbReference type="RefSeq" id="WP_204805072.1">
    <property type="nucleotide sequence ID" value="NZ_JACSNX010000019.1"/>
</dbReference>
<dbReference type="InterPro" id="IPR019800">
    <property type="entry name" value="Glyco_hydro_3_AS"/>
</dbReference>
<dbReference type="InterPro" id="IPR001764">
    <property type="entry name" value="Glyco_hydro_3_N"/>
</dbReference>
<comment type="caution">
    <text evidence="9">The sequence shown here is derived from an EMBL/GenBank/DDBJ whole genome shotgun (WGS) entry which is preliminary data.</text>
</comment>
<dbReference type="EC" id="3.2.1.52" evidence="3"/>
<dbReference type="InterPro" id="IPR017853">
    <property type="entry name" value="GH"/>
</dbReference>
<reference evidence="9 10" key="1">
    <citation type="journal article" date="2021" name="Sci. Rep.">
        <title>The distribution of antibiotic resistance genes in chicken gut microbiota commensals.</title>
        <authorList>
            <person name="Juricova H."/>
            <person name="Matiasovicova J."/>
            <person name="Kubasova T."/>
            <person name="Cejkova D."/>
            <person name="Rychlik I."/>
        </authorList>
    </citation>
    <scope>NUCLEOTIDE SEQUENCE [LARGE SCALE GENOMIC DNA]</scope>
    <source>
        <strain evidence="9 10">An411</strain>
    </source>
</reference>
<gene>
    <name evidence="9" type="ORF">H9X91_11040</name>
</gene>
<comment type="catalytic activity">
    <reaction evidence="1">
        <text>Hydrolysis of terminal non-reducing N-acetyl-D-hexosamine residues in N-acetyl-beta-D-hexosaminides.</text>
        <dbReference type="EC" id="3.2.1.52"/>
    </reaction>
</comment>
<evidence type="ECO:0000256" key="7">
    <source>
        <dbReference type="SAM" id="SignalP"/>
    </source>
</evidence>
<evidence type="ECO:0000256" key="4">
    <source>
        <dbReference type="ARBA" id="ARBA00022801"/>
    </source>
</evidence>
<evidence type="ECO:0000259" key="8">
    <source>
        <dbReference type="Pfam" id="PF00933"/>
    </source>
</evidence>
<dbReference type="SUPFAM" id="SSF51445">
    <property type="entry name" value="(Trans)glycosidases"/>
    <property type="match status" value="1"/>
</dbReference>
<evidence type="ECO:0000256" key="3">
    <source>
        <dbReference type="ARBA" id="ARBA00012663"/>
    </source>
</evidence>
<protein>
    <recommendedName>
        <fullName evidence="3">beta-N-acetylhexosaminidase</fullName>
        <ecNumber evidence="3">3.2.1.52</ecNumber>
    </recommendedName>
</protein>
<dbReference type="PROSITE" id="PS00775">
    <property type="entry name" value="GLYCOSYL_HYDROL_F3"/>
    <property type="match status" value="1"/>
</dbReference>
<dbReference type="Pfam" id="PF00933">
    <property type="entry name" value="Glyco_hydro_3"/>
    <property type="match status" value="1"/>
</dbReference>